<evidence type="ECO:0000256" key="1">
    <source>
        <dbReference type="SAM" id="SignalP"/>
    </source>
</evidence>
<gene>
    <name evidence="2" type="ORF">NW762_014711</name>
</gene>
<sequence length="374" mass="40406">MVALKSFIVLLGFSAEALCAASPPAVCSTALGTKTVVNVPTSTTTAVQKITVVKRVIRKVNVNVIPVAKTYTVRTTDTSTSTYTEDQETDTATDTVTSEATVVSTRTAWNTATTTSTTTTTKYTTTTVSKSPGFTAIQNDPLYQAKKRDVKRKREVEIQTAAPGGTLPQSVKCVRKVPTYSTKVVSTTVQGIRVTRKAATKTKTLSYSTTVTTTEYPSDASTTVTTTVYPTTTSFEDVTSTTTITQTVTVESQIPIETAYAICSSDNILVTANGGGRYITYDSYQYTSNVLNIGNGYTPVQCCNACAARFDCQATFMQDDNCHLYTAIEVAECDNNRQITLARYFTSKQQPSTPVYILSNGPCGQYKNGGDYRH</sequence>
<feature type="signal peptide" evidence="1">
    <location>
        <begin position="1"/>
        <end position="19"/>
    </location>
</feature>
<feature type="chain" id="PRO_5040985780" description="Apple domain-containing protein" evidence="1">
    <location>
        <begin position="20"/>
        <end position="374"/>
    </location>
</feature>
<evidence type="ECO:0000313" key="2">
    <source>
        <dbReference type="EMBL" id="KAJ4243833.1"/>
    </source>
</evidence>
<evidence type="ECO:0008006" key="4">
    <source>
        <dbReference type="Google" id="ProtNLM"/>
    </source>
</evidence>
<accession>A0A9W8V6H4</accession>
<dbReference type="OrthoDB" id="5105252at2759"/>
<evidence type="ECO:0000313" key="3">
    <source>
        <dbReference type="Proteomes" id="UP001152049"/>
    </source>
</evidence>
<dbReference type="AlphaFoldDB" id="A0A9W8V6H4"/>
<comment type="caution">
    <text evidence="2">The sequence shown here is derived from an EMBL/GenBank/DDBJ whole genome shotgun (WGS) entry which is preliminary data.</text>
</comment>
<keyword evidence="3" id="KW-1185">Reference proteome</keyword>
<protein>
    <recommendedName>
        <fullName evidence="4">Apple domain-containing protein</fullName>
    </recommendedName>
</protein>
<dbReference type="EMBL" id="JAOQAZ010000054">
    <property type="protein sequence ID" value="KAJ4243833.1"/>
    <property type="molecule type" value="Genomic_DNA"/>
</dbReference>
<proteinExistence type="predicted"/>
<organism evidence="2 3">
    <name type="scientific">Fusarium torreyae</name>
    <dbReference type="NCBI Taxonomy" id="1237075"/>
    <lineage>
        <taxon>Eukaryota</taxon>
        <taxon>Fungi</taxon>
        <taxon>Dikarya</taxon>
        <taxon>Ascomycota</taxon>
        <taxon>Pezizomycotina</taxon>
        <taxon>Sordariomycetes</taxon>
        <taxon>Hypocreomycetidae</taxon>
        <taxon>Hypocreales</taxon>
        <taxon>Nectriaceae</taxon>
        <taxon>Fusarium</taxon>
    </lineage>
</organism>
<reference evidence="2" key="1">
    <citation type="submission" date="2022-09" db="EMBL/GenBank/DDBJ databases">
        <title>Fusarium specimens isolated from Avocado Roots.</title>
        <authorList>
            <person name="Stajich J."/>
            <person name="Roper C."/>
            <person name="Heimlech-Rivalta G."/>
        </authorList>
    </citation>
    <scope>NUCLEOTIDE SEQUENCE</scope>
    <source>
        <strain evidence="2">CF00136</strain>
    </source>
</reference>
<name>A0A9W8V6H4_9HYPO</name>
<keyword evidence="1" id="KW-0732">Signal</keyword>
<dbReference type="Proteomes" id="UP001152049">
    <property type="component" value="Unassembled WGS sequence"/>
</dbReference>